<dbReference type="EC" id="3.5.2.17" evidence="7"/>
<dbReference type="PROSITE" id="PS00768">
    <property type="entry name" value="TRANSTHYRETIN_1"/>
    <property type="match status" value="1"/>
</dbReference>
<gene>
    <name evidence="9" type="ORF">FVE85_8807</name>
</gene>
<dbReference type="Pfam" id="PF00576">
    <property type="entry name" value="Transthyretin"/>
    <property type="match status" value="1"/>
</dbReference>
<organism evidence="9 10">
    <name type="scientific">Porphyridium purpureum</name>
    <name type="common">Red alga</name>
    <name type="synonym">Porphyridium cruentum</name>
    <dbReference type="NCBI Taxonomy" id="35688"/>
    <lineage>
        <taxon>Eukaryota</taxon>
        <taxon>Rhodophyta</taxon>
        <taxon>Bangiophyceae</taxon>
        <taxon>Porphyridiales</taxon>
        <taxon>Porphyridiaceae</taxon>
        <taxon>Porphyridium</taxon>
    </lineage>
</organism>
<evidence type="ECO:0000256" key="2">
    <source>
        <dbReference type="ARBA" id="ARBA00002704"/>
    </source>
</evidence>
<evidence type="ECO:0000256" key="4">
    <source>
        <dbReference type="ARBA" id="ARBA00011881"/>
    </source>
</evidence>
<name>A0A5J4YRD4_PORPP</name>
<evidence type="ECO:0000259" key="8">
    <source>
        <dbReference type="Pfam" id="PF00576"/>
    </source>
</evidence>
<keyword evidence="6 7" id="KW-0378">Hydrolase</keyword>
<dbReference type="InterPro" id="IPR023418">
    <property type="entry name" value="Thyroxine_BS"/>
</dbReference>
<dbReference type="SUPFAM" id="SSF49472">
    <property type="entry name" value="Transthyretin (synonym: prealbumin)"/>
    <property type="match status" value="1"/>
</dbReference>
<evidence type="ECO:0000313" key="10">
    <source>
        <dbReference type="Proteomes" id="UP000324585"/>
    </source>
</evidence>
<keyword evidence="10" id="KW-1185">Reference proteome</keyword>
<feature type="domain" description="Transthyretin/hydroxyisourate hydrolase" evidence="8">
    <location>
        <begin position="12"/>
        <end position="141"/>
    </location>
</feature>
<evidence type="ECO:0000256" key="1">
    <source>
        <dbReference type="ARBA" id="ARBA00001043"/>
    </source>
</evidence>
<reference evidence="10" key="1">
    <citation type="journal article" date="2019" name="Nat. Commun.">
        <title>Expansion of phycobilisome linker gene families in mesophilic red algae.</title>
        <authorList>
            <person name="Lee J."/>
            <person name="Kim D."/>
            <person name="Bhattacharya D."/>
            <person name="Yoon H.S."/>
        </authorList>
    </citation>
    <scope>NUCLEOTIDE SEQUENCE [LARGE SCALE GENOMIC DNA]</scope>
    <source>
        <strain evidence="10">CCMP 1328</strain>
    </source>
</reference>
<dbReference type="GO" id="GO:0033971">
    <property type="term" value="F:hydroxyisourate hydrolase activity"/>
    <property type="evidence" value="ECO:0007669"/>
    <property type="project" value="UniProtKB-EC"/>
</dbReference>
<protein>
    <recommendedName>
        <fullName evidence="7">5-hydroxyisourate hydrolase</fullName>
        <shortName evidence="7">HIU hydrolase</shortName>
        <shortName evidence="7">HIUHase</shortName>
        <ecNumber evidence="7">3.5.2.17</ecNumber>
    </recommendedName>
</protein>
<comment type="function">
    <text evidence="2">Catalyzes the hydrolysis of 5-hydroxyisourate (HIU) to 2-oxo-4-hydroxy-4-carboxy-5-ureidoimidazoline (OHCU).</text>
</comment>
<evidence type="ECO:0000256" key="6">
    <source>
        <dbReference type="ARBA" id="ARBA00022801"/>
    </source>
</evidence>
<proteinExistence type="inferred from homology"/>
<comment type="caution">
    <text evidence="9">The sequence shown here is derived from an EMBL/GenBank/DDBJ whole genome shotgun (WGS) entry which is preliminary data.</text>
</comment>
<dbReference type="NCBIfam" id="TIGR02962">
    <property type="entry name" value="hdxy_isourate"/>
    <property type="match status" value="1"/>
</dbReference>
<dbReference type="Proteomes" id="UP000324585">
    <property type="component" value="Unassembled WGS sequence"/>
</dbReference>
<dbReference type="GO" id="GO:0006144">
    <property type="term" value="P:purine nucleobase metabolic process"/>
    <property type="evidence" value="ECO:0007669"/>
    <property type="project" value="UniProtKB-KW"/>
</dbReference>
<comment type="similarity">
    <text evidence="3 7">Belongs to the transthyretin family. 5-hydroxyisourate hydrolase subfamily.</text>
</comment>
<evidence type="ECO:0000256" key="5">
    <source>
        <dbReference type="ARBA" id="ARBA00022631"/>
    </source>
</evidence>
<dbReference type="Gene3D" id="2.60.40.180">
    <property type="entry name" value="Transthyretin/hydroxyisourate hydrolase domain"/>
    <property type="match status" value="1"/>
</dbReference>
<dbReference type="InterPro" id="IPR014306">
    <property type="entry name" value="Hydroxyisourate_hydrolase"/>
</dbReference>
<evidence type="ECO:0000256" key="3">
    <source>
        <dbReference type="ARBA" id="ARBA00009850"/>
    </source>
</evidence>
<dbReference type="PANTHER" id="PTHR10395:SF7">
    <property type="entry name" value="5-HYDROXYISOURATE HYDROLASE"/>
    <property type="match status" value="1"/>
</dbReference>
<keyword evidence="5 7" id="KW-0659">Purine metabolism</keyword>
<dbReference type="EMBL" id="VRMN01000007">
    <property type="protein sequence ID" value="KAA8493362.1"/>
    <property type="molecule type" value="Genomic_DNA"/>
</dbReference>
<evidence type="ECO:0000256" key="7">
    <source>
        <dbReference type="RuleBase" id="RU361270"/>
    </source>
</evidence>
<dbReference type="OrthoDB" id="10265230at2759"/>
<comment type="subunit">
    <text evidence="4 7">Homotetramer.</text>
</comment>
<dbReference type="PANTHER" id="PTHR10395">
    <property type="entry name" value="URICASE AND TRANSTHYRETIN-RELATED"/>
    <property type="match status" value="1"/>
</dbReference>
<dbReference type="InterPro" id="IPR023416">
    <property type="entry name" value="Transthyretin/HIU_hydrolase_d"/>
</dbReference>
<evidence type="ECO:0000313" key="9">
    <source>
        <dbReference type="EMBL" id="KAA8493362.1"/>
    </source>
</evidence>
<sequence length="142" mass="15446">MASSPPLNARTLSTHVLDTQRGTPAAQMQVLLCAYDARSQSFREVACERTNDAGRINFGSVLSAAPSYGANERGESSSNVYKLRFYTQSYFDAQPNALPCFYPFVEVAFQVVHEAASGSSTGAHYHVPLILSSFGYSTYRGS</sequence>
<dbReference type="InterPro" id="IPR036817">
    <property type="entry name" value="Transthyretin/HIU_hydrolase_sf"/>
</dbReference>
<comment type="catalytic activity">
    <reaction evidence="1 7">
        <text>5-hydroxyisourate + H2O = 5-hydroxy-2-oxo-4-ureido-2,5-dihydro-1H-imidazole-5-carboxylate + H(+)</text>
        <dbReference type="Rhea" id="RHEA:23736"/>
        <dbReference type="ChEBI" id="CHEBI:15377"/>
        <dbReference type="ChEBI" id="CHEBI:15378"/>
        <dbReference type="ChEBI" id="CHEBI:18072"/>
        <dbReference type="ChEBI" id="CHEBI:58639"/>
        <dbReference type="EC" id="3.5.2.17"/>
    </reaction>
</comment>
<dbReference type="AlphaFoldDB" id="A0A5J4YRD4"/>
<accession>A0A5J4YRD4</accession>